<comment type="caution">
    <text evidence="1">The sequence shown here is derived from an EMBL/GenBank/DDBJ whole genome shotgun (WGS) entry which is preliminary data.</text>
</comment>
<reference evidence="1 2" key="1">
    <citation type="submission" date="2020-04" db="EMBL/GenBank/DDBJ databases">
        <authorList>
            <person name="Laetsch R D."/>
            <person name="Stevens L."/>
            <person name="Kumar S."/>
            <person name="Blaxter L. M."/>
        </authorList>
    </citation>
    <scope>NUCLEOTIDE SEQUENCE [LARGE SCALE GENOMIC DNA]</scope>
</reference>
<protein>
    <submittedName>
        <fullName evidence="1">Uncharacterized protein</fullName>
    </submittedName>
</protein>
<accession>A0A8S1EW46</accession>
<sequence>MSRLLLIFVVTVAAYKEYHNGPGRSRQSVGYTVENVLKIRCFQCNQPYNCETGVCYGDICVKSLVNNHYVSKGCENLTISGNVYEPHLKMRQYCKDEEVLGVDTVNCYCRDTDFCNSTTSCNYLALLLISILSFIFLRDIF</sequence>
<dbReference type="AlphaFoldDB" id="A0A8S1EW46"/>
<dbReference type="EMBL" id="CADEPM010000004">
    <property type="protein sequence ID" value="CAB3403766.1"/>
    <property type="molecule type" value="Genomic_DNA"/>
</dbReference>
<gene>
    <name evidence="1" type="ORF">CBOVIS_LOCUS6185</name>
</gene>
<dbReference type="Proteomes" id="UP000494206">
    <property type="component" value="Unassembled WGS sequence"/>
</dbReference>
<evidence type="ECO:0000313" key="2">
    <source>
        <dbReference type="Proteomes" id="UP000494206"/>
    </source>
</evidence>
<organism evidence="1 2">
    <name type="scientific">Caenorhabditis bovis</name>
    <dbReference type="NCBI Taxonomy" id="2654633"/>
    <lineage>
        <taxon>Eukaryota</taxon>
        <taxon>Metazoa</taxon>
        <taxon>Ecdysozoa</taxon>
        <taxon>Nematoda</taxon>
        <taxon>Chromadorea</taxon>
        <taxon>Rhabditida</taxon>
        <taxon>Rhabditina</taxon>
        <taxon>Rhabditomorpha</taxon>
        <taxon>Rhabditoidea</taxon>
        <taxon>Rhabditidae</taxon>
        <taxon>Peloderinae</taxon>
        <taxon>Caenorhabditis</taxon>
    </lineage>
</organism>
<evidence type="ECO:0000313" key="1">
    <source>
        <dbReference type="EMBL" id="CAB3403766.1"/>
    </source>
</evidence>
<dbReference type="OrthoDB" id="5851255at2759"/>
<keyword evidence="2" id="KW-1185">Reference proteome</keyword>
<proteinExistence type="predicted"/>
<name>A0A8S1EW46_9PELO</name>